<reference evidence="2 3" key="1">
    <citation type="submission" date="2024-12" db="EMBL/GenBank/DDBJ databases">
        <title>The unique morphological basis and parallel evolutionary history of personate flowers in Penstemon.</title>
        <authorList>
            <person name="Depatie T.H."/>
            <person name="Wessinger C.A."/>
        </authorList>
    </citation>
    <scope>NUCLEOTIDE SEQUENCE [LARGE SCALE GENOMIC DNA]</scope>
    <source>
        <strain evidence="2">WTNN_2</strain>
        <tissue evidence="2">Leaf</tissue>
    </source>
</reference>
<keyword evidence="1" id="KW-0472">Membrane</keyword>
<evidence type="ECO:0000313" key="3">
    <source>
        <dbReference type="Proteomes" id="UP001634393"/>
    </source>
</evidence>
<organism evidence="2 3">
    <name type="scientific">Penstemon smallii</name>
    <dbReference type="NCBI Taxonomy" id="265156"/>
    <lineage>
        <taxon>Eukaryota</taxon>
        <taxon>Viridiplantae</taxon>
        <taxon>Streptophyta</taxon>
        <taxon>Embryophyta</taxon>
        <taxon>Tracheophyta</taxon>
        <taxon>Spermatophyta</taxon>
        <taxon>Magnoliopsida</taxon>
        <taxon>eudicotyledons</taxon>
        <taxon>Gunneridae</taxon>
        <taxon>Pentapetalae</taxon>
        <taxon>asterids</taxon>
        <taxon>lamiids</taxon>
        <taxon>Lamiales</taxon>
        <taxon>Plantaginaceae</taxon>
        <taxon>Cheloneae</taxon>
        <taxon>Penstemon</taxon>
    </lineage>
</organism>
<comment type="caution">
    <text evidence="2">The sequence shown here is derived from an EMBL/GenBank/DDBJ whole genome shotgun (WGS) entry which is preliminary data.</text>
</comment>
<dbReference type="Proteomes" id="UP001634393">
    <property type="component" value="Unassembled WGS sequence"/>
</dbReference>
<dbReference type="EMBL" id="JBJXBP010000003">
    <property type="protein sequence ID" value="KAL3839312.1"/>
    <property type="molecule type" value="Genomic_DNA"/>
</dbReference>
<accession>A0ABD3TQC5</accession>
<feature type="transmembrane region" description="Helical" evidence="1">
    <location>
        <begin position="22"/>
        <end position="39"/>
    </location>
</feature>
<evidence type="ECO:0000313" key="2">
    <source>
        <dbReference type="EMBL" id="KAL3839312.1"/>
    </source>
</evidence>
<gene>
    <name evidence="2" type="ORF">ACJIZ3_023903</name>
</gene>
<keyword evidence="1" id="KW-1133">Transmembrane helix</keyword>
<proteinExistence type="predicted"/>
<keyword evidence="3" id="KW-1185">Reference proteome</keyword>
<evidence type="ECO:0008006" key="4">
    <source>
        <dbReference type="Google" id="ProtNLM"/>
    </source>
</evidence>
<protein>
    <recommendedName>
        <fullName evidence="4">Reverse transcriptase domain-containing protein</fullName>
    </recommendedName>
</protein>
<name>A0ABD3TQC5_9LAMI</name>
<keyword evidence="1" id="KW-0812">Transmembrane</keyword>
<dbReference type="AlphaFoldDB" id="A0ABD3TQC5"/>
<evidence type="ECO:0000256" key="1">
    <source>
        <dbReference type="SAM" id="Phobius"/>
    </source>
</evidence>
<sequence length="81" mass="9402">MGQREYYLNVVAIFMRIYIDNYLHNIILILCIGISTYTHKIKALVLMKYEFLDLSSQHQSLTASGLPQGTAFSIYIQIRDE</sequence>